<dbReference type="InterPro" id="IPR018097">
    <property type="entry name" value="EGF_Ca-bd_CS"/>
</dbReference>
<dbReference type="PROSITE" id="PS01186">
    <property type="entry name" value="EGF_2"/>
    <property type="match status" value="1"/>
</dbReference>
<evidence type="ECO:0000256" key="1">
    <source>
        <dbReference type="ARBA" id="ARBA00022536"/>
    </source>
</evidence>
<dbReference type="SMART" id="SM00181">
    <property type="entry name" value="EGF"/>
    <property type="match status" value="2"/>
</dbReference>
<dbReference type="HOGENOM" id="CLU_796520_0_0_7"/>
<dbReference type="InterPro" id="IPR050751">
    <property type="entry name" value="ECM_structural_protein"/>
</dbReference>
<dbReference type="SUPFAM" id="SSF57196">
    <property type="entry name" value="EGF/Laminin"/>
    <property type="match status" value="1"/>
</dbReference>
<evidence type="ECO:0000256" key="4">
    <source>
        <dbReference type="ARBA" id="ARBA00023157"/>
    </source>
</evidence>
<dbReference type="InterPro" id="IPR000742">
    <property type="entry name" value="EGF"/>
</dbReference>
<reference evidence="6 7" key="1">
    <citation type="journal article" date="2006" name="Proc. Natl. Acad. Sci. U.S.A.">
        <title>Evolution of sensory complexity recorded in a myxobacterial genome.</title>
        <authorList>
            <person name="Goldman B.S."/>
            <person name="Nierman W.C."/>
            <person name="Kaiser D."/>
            <person name="Slater S.C."/>
            <person name="Durkin A.S."/>
            <person name="Eisen J.A."/>
            <person name="Ronning C.M."/>
            <person name="Barbazuk W.B."/>
            <person name="Blanchard M."/>
            <person name="Field C."/>
            <person name="Halling C."/>
            <person name="Hinkle G."/>
            <person name="Iartchuk O."/>
            <person name="Kim H.S."/>
            <person name="Mackenzie C."/>
            <person name="Madupu R."/>
            <person name="Miller N."/>
            <person name="Shvartsbeyn A."/>
            <person name="Sullivan S.A."/>
            <person name="Vaudin M."/>
            <person name="Wiegand R."/>
            <person name="Kaplan H.B."/>
        </authorList>
    </citation>
    <scope>NUCLEOTIDE SEQUENCE [LARGE SCALE GENOMIC DNA]</scope>
    <source>
        <strain evidence="7">DK1622</strain>
    </source>
</reference>
<keyword evidence="3" id="KW-0677">Repeat</keyword>
<evidence type="ECO:0000256" key="3">
    <source>
        <dbReference type="ARBA" id="ARBA00022737"/>
    </source>
</evidence>
<dbReference type="CDD" id="cd00054">
    <property type="entry name" value="EGF_CA"/>
    <property type="match status" value="2"/>
</dbReference>
<sequence length="399" mass="41206">MLSNGTRVLDSKCVPLKLKMEFMRSLLWRLSGVTVLTSDRHPQVEADWSKTMKVSRVAPMWRMLSAALAFGMMSACGSELEDESVVSEEAPVGGESSSDSASAMAGDRYANAVVQSGVIAVLNPNNAVGAPDGNAATFLGLLGGSMVLDMGLGEEGTGPLRVYYQGLSLAVIAQVEFLRGDMSIISTGQANLLDLGLGTHSTLVPFSSSTPYRYVRLRGGVASLYGLDAVEDTGGGASAVCGDGRINNGEQCDDGNRVSSDGCSSTCRVEPGYTCNGMQPSVCTDVNECTNGTAQCSVNAICTNTPGSYTCTCRPGYWGNGWTCSDIDECSNGTAACNPSQVCVNTPGGYECVGGSCPAPRVQCGAQCVDVSSDVNNCGACGVVCPAAKTCSSGVCVMR</sequence>
<proteinExistence type="predicted"/>
<dbReference type="Proteomes" id="UP000002402">
    <property type="component" value="Chromosome"/>
</dbReference>
<dbReference type="InterPro" id="IPR024731">
    <property type="entry name" value="NELL2-like_EGF"/>
</dbReference>
<dbReference type="OrthoDB" id="5514547at2"/>
<name>Q1D2N0_MYXXD</name>
<dbReference type="InterPro" id="IPR011936">
    <property type="entry name" value="Myxo_disulph_rpt"/>
</dbReference>
<keyword evidence="2" id="KW-0732">Signal</keyword>
<dbReference type="PANTHER" id="PTHR24034:SF89">
    <property type="entry name" value="COMPLEMENT COMPONENT C1Q RECEPTOR"/>
    <property type="match status" value="1"/>
</dbReference>
<dbReference type="PANTHER" id="PTHR24034">
    <property type="entry name" value="EGF-LIKE DOMAIN-CONTAINING PROTEIN"/>
    <property type="match status" value="1"/>
</dbReference>
<dbReference type="PROSITE" id="PS50026">
    <property type="entry name" value="EGF_3"/>
    <property type="match status" value="1"/>
</dbReference>
<dbReference type="GO" id="GO:0005509">
    <property type="term" value="F:calcium ion binding"/>
    <property type="evidence" value="ECO:0007669"/>
    <property type="project" value="InterPro"/>
</dbReference>
<dbReference type="InterPro" id="IPR001881">
    <property type="entry name" value="EGF-like_Ca-bd_dom"/>
</dbReference>
<evidence type="ECO:0000313" key="6">
    <source>
        <dbReference type="EMBL" id="ABF86707.1"/>
    </source>
</evidence>
<dbReference type="PROSITE" id="PS01187">
    <property type="entry name" value="EGF_CA"/>
    <property type="match status" value="1"/>
</dbReference>
<dbReference type="KEGG" id="mxa:MXAN_4937"/>
<keyword evidence="7" id="KW-1185">Reference proteome</keyword>
<dbReference type="AlphaFoldDB" id="Q1D2N0"/>
<dbReference type="STRING" id="246197.MXAN_4937"/>
<dbReference type="NCBIfam" id="TIGR02232">
    <property type="entry name" value="myxo_disulf_rpt"/>
    <property type="match status" value="1"/>
</dbReference>
<dbReference type="Pfam" id="PF13948">
    <property type="entry name" value="DUF4215"/>
    <property type="match status" value="1"/>
</dbReference>
<feature type="domain" description="EGF-like" evidence="5">
    <location>
        <begin position="285"/>
        <end position="325"/>
    </location>
</feature>
<organism evidence="6 7">
    <name type="scientific">Myxococcus xanthus (strain DK1622)</name>
    <dbReference type="NCBI Taxonomy" id="246197"/>
    <lineage>
        <taxon>Bacteria</taxon>
        <taxon>Pseudomonadati</taxon>
        <taxon>Myxococcota</taxon>
        <taxon>Myxococcia</taxon>
        <taxon>Myxococcales</taxon>
        <taxon>Cystobacterineae</taxon>
        <taxon>Myxococcaceae</taxon>
        <taxon>Myxococcus</taxon>
    </lineage>
</organism>
<dbReference type="Gene3D" id="2.10.25.10">
    <property type="entry name" value="Laminin"/>
    <property type="match status" value="2"/>
</dbReference>
<keyword evidence="4" id="KW-1015">Disulfide bond</keyword>
<gene>
    <name evidence="6" type="ordered locus">MXAN_4937</name>
</gene>
<keyword evidence="1" id="KW-0245">EGF-like domain</keyword>
<dbReference type="Pfam" id="PF12947">
    <property type="entry name" value="EGF_3"/>
    <property type="match status" value="1"/>
</dbReference>
<evidence type="ECO:0000259" key="5">
    <source>
        <dbReference type="PROSITE" id="PS50026"/>
    </source>
</evidence>
<protein>
    <submittedName>
        <fullName evidence="6">EGF domain protein</fullName>
    </submittedName>
</protein>
<dbReference type="FunFam" id="2.10.25.10:FF:000038">
    <property type="entry name" value="Fibrillin 2"/>
    <property type="match status" value="1"/>
</dbReference>
<dbReference type="eggNOG" id="COG3266">
    <property type="taxonomic scope" value="Bacteria"/>
</dbReference>
<dbReference type="PROSITE" id="PS00010">
    <property type="entry name" value="ASX_HYDROXYL"/>
    <property type="match status" value="1"/>
</dbReference>
<evidence type="ECO:0000313" key="7">
    <source>
        <dbReference type="Proteomes" id="UP000002402"/>
    </source>
</evidence>
<dbReference type="InterPro" id="IPR049883">
    <property type="entry name" value="NOTCH1_EGF-like"/>
</dbReference>
<accession>Q1D2N0</accession>
<evidence type="ECO:0000256" key="2">
    <source>
        <dbReference type="ARBA" id="ARBA00022729"/>
    </source>
</evidence>
<dbReference type="EMBL" id="CP000113">
    <property type="protein sequence ID" value="ABF86707.1"/>
    <property type="molecule type" value="Genomic_DNA"/>
</dbReference>
<dbReference type="Pfam" id="PF07645">
    <property type="entry name" value="EGF_CA"/>
    <property type="match status" value="1"/>
</dbReference>
<dbReference type="EnsemblBacteria" id="ABF86707">
    <property type="protein sequence ID" value="ABF86707"/>
    <property type="gene ID" value="MXAN_4937"/>
</dbReference>
<dbReference type="SMART" id="SM00179">
    <property type="entry name" value="EGF_CA"/>
    <property type="match status" value="2"/>
</dbReference>
<dbReference type="InterPro" id="IPR000152">
    <property type="entry name" value="EGF-type_Asp/Asn_hydroxyl_site"/>
</dbReference>